<feature type="transmembrane region" description="Helical" evidence="6">
    <location>
        <begin position="115"/>
        <end position="136"/>
    </location>
</feature>
<dbReference type="GO" id="GO:0016020">
    <property type="term" value="C:membrane"/>
    <property type="evidence" value="ECO:0007669"/>
    <property type="project" value="UniProtKB-SubCell"/>
</dbReference>
<feature type="transmembrane region" description="Helical" evidence="6">
    <location>
        <begin position="268"/>
        <end position="288"/>
    </location>
</feature>
<evidence type="ECO:0000256" key="5">
    <source>
        <dbReference type="SAM" id="MobiDB-lite"/>
    </source>
</evidence>
<evidence type="ECO:0000256" key="3">
    <source>
        <dbReference type="ARBA" id="ARBA00022989"/>
    </source>
</evidence>
<dbReference type="InterPro" id="IPR037185">
    <property type="entry name" value="EmrE-like"/>
</dbReference>
<evidence type="ECO:0000313" key="8">
    <source>
        <dbReference type="EMBL" id="KAK7244584.1"/>
    </source>
</evidence>
<feature type="transmembrane region" description="Helical" evidence="6">
    <location>
        <begin position="46"/>
        <end position="66"/>
    </location>
</feature>
<proteinExistence type="predicted"/>
<name>A0AAN9E1N3_CROPI</name>
<keyword evidence="4 6" id="KW-0472">Membrane</keyword>
<evidence type="ECO:0000259" key="7">
    <source>
        <dbReference type="Pfam" id="PF03151"/>
    </source>
</evidence>
<evidence type="ECO:0000256" key="1">
    <source>
        <dbReference type="ARBA" id="ARBA00004141"/>
    </source>
</evidence>
<organism evidence="8 9">
    <name type="scientific">Crotalaria pallida</name>
    <name type="common">Smooth rattlebox</name>
    <name type="synonym">Crotalaria striata</name>
    <dbReference type="NCBI Taxonomy" id="3830"/>
    <lineage>
        <taxon>Eukaryota</taxon>
        <taxon>Viridiplantae</taxon>
        <taxon>Streptophyta</taxon>
        <taxon>Embryophyta</taxon>
        <taxon>Tracheophyta</taxon>
        <taxon>Spermatophyta</taxon>
        <taxon>Magnoliopsida</taxon>
        <taxon>eudicotyledons</taxon>
        <taxon>Gunneridae</taxon>
        <taxon>Pentapetalae</taxon>
        <taxon>rosids</taxon>
        <taxon>fabids</taxon>
        <taxon>Fabales</taxon>
        <taxon>Fabaceae</taxon>
        <taxon>Papilionoideae</taxon>
        <taxon>50 kb inversion clade</taxon>
        <taxon>genistoids sensu lato</taxon>
        <taxon>core genistoids</taxon>
        <taxon>Crotalarieae</taxon>
        <taxon>Crotalaria</taxon>
    </lineage>
</organism>
<keyword evidence="3 6" id="KW-1133">Transmembrane helix</keyword>
<evidence type="ECO:0000256" key="2">
    <source>
        <dbReference type="ARBA" id="ARBA00022692"/>
    </source>
</evidence>
<dbReference type="Pfam" id="PF03151">
    <property type="entry name" value="TPT"/>
    <property type="match status" value="1"/>
</dbReference>
<feature type="transmembrane region" description="Helical" evidence="6">
    <location>
        <begin position="322"/>
        <end position="339"/>
    </location>
</feature>
<dbReference type="InterPro" id="IPR050186">
    <property type="entry name" value="TPT_transporter"/>
</dbReference>
<reference evidence="8 9" key="1">
    <citation type="submission" date="2024-01" db="EMBL/GenBank/DDBJ databases">
        <title>The genomes of 5 underutilized Papilionoideae crops provide insights into root nodulation and disease resistanc.</title>
        <authorList>
            <person name="Yuan L."/>
        </authorList>
    </citation>
    <scope>NUCLEOTIDE SEQUENCE [LARGE SCALE GENOMIC DNA]</scope>
    <source>
        <strain evidence="8">ZHUSHIDOU_FW_LH</strain>
        <tissue evidence="8">Leaf</tissue>
    </source>
</reference>
<evidence type="ECO:0000256" key="4">
    <source>
        <dbReference type="ARBA" id="ARBA00023136"/>
    </source>
</evidence>
<keyword evidence="2 6" id="KW-0812">Transmembrane</keyword>
<dbReference type="InterPro" id="IPR004853">
    <property type="entry name" value="Sugar_P_trans_dom"/>
</dbReference>
<feature type="transmembrane region" description="Helical" evidence="6">
    <location>
        <begin position="78"/>
        <end position="103"/>
    </location>
</feature>
<protein>
    <recommendedName>
        <fullName evidence="7">Sugar phosphate transporter domain-containing protein</fullName>
    </recommendedName>
</protein>
<feature type="transmembrane region" description="Helical" evidence="6">
    <location>
        <begin position="230"/>
        <end position="248"/>
    </location>
</feature>
<feature type="transmembrane region" description="Helical" evidence="6">
    <location>
        <begin position="295"/>
        <end position="316"/>
    </location>
</feature>
<accession>A0AAN9E1N3</accession>
<feature type="transmembrane region" description="Helical" evidence="6">
    <location>
        <begin position="192"/>
        <end position="209"/>
    </location>
</feature>
<feature type="compositionally biased region" description="Polar residues" evidence="5">
    <location>
        <begin position="1"/>
        <end position="12"/>
    </location>
</feature>
<sequence>MSSHASYNMRSKSSYENENNKGTVKESGAQSPGKAGKMVSSNNKEFLFICFLVTLWYSSNIGVILLNKYLLSNYGFKFPIFLTMCHMSACSVLSYVSIAFFKVVPQQMIKSRSQFMKIATLSIVFCASVVGGNISLRYLAVSFNQAVGATTPFFTAVFAYLATLKREAWVTYGALVPVVTGVVIASGGEPGFHLFGFIMCLSATAARAFKSVLQGILLSSEGEKLNSMNLLLYMSPIAVIFLLPAALIMEPNVVDVTLALGRENKSMWLLLLLNSVTAYAANLTNFLVTKYTSALTLQVLGNAKGAVAVVISILLFRNPVTFIGMGGYTITVLGVAAYGETKRRFR</sequence>
<dbReference type="SUPFAM" id="SSF103481">
    <property type="entry name" value="Multidrug resistance efflux transporter EmrE"/>
    <property type="match status" value="1"/>
</dbReference>
<dbReference type="EMBL" id="JAYWIO010000008">
    <property type="protein sequence ID" value="KAK7244584.1"/>
    <property type="molecule type" value="Genomic_DNA"/>
</dbReference>
<dbReference type="AlphaFoldDB" id="A0AAN9E1N3"/>
<dbReference type="Proteomes" id="UP001372338">
    <property type="component" value="Unassembled WGS sequence"/>
</dbReference>
<evidence type="ECO:0000256" key="6">
    <source>
        <dbReference type="SAM" id="Phobius"/>
    </source>
</evidence>
<comment type="subcellular location">
    <subcellularLocation>
        <location evidence="1">Membrane</location>
        <topology evidence="1">Multi-pass membrane protein</topology>
    </subcellularLocation>
</comment>
<feature type="domain" description="Sugar phosphate transporter" evidence="7">
    <location>
        <begin position="49"/>
        <end position="338"/>
    </location>
</feature>
<keyword evidence="9" id="KW-1185">Reference proteome</keyword>
<gene>
    <name evidence="8" type="ORF">RIF29_39408</name>
</gene>
<dbReference type="PANTHER" id="PTHR11132">
    <property type="entry name" value="SOLUTE CARRIER FAMILY 35"/>
    <property type="match status" value="1"/>
</dbReference>
<feature type="region of interest" description="Disordered" evidence="5">
    <location>
        <begin position="1"/>
        <end position="36"/>
    </location>
</feature>
<feature type="transmembrane region" description="Helical" evidence="6">
    <location>
        <begin position="142"/>
        <end position="162"/>
    </location>
</feature>
<evidence type="ECO:0000313" key="9">
    <source>
        <dbReference type="Proteomes" id="UP001372338"/>
    </source>
</evidence>
<feature type="transmembrane region" description="Helical" evidence="6">
    <location>
        <begin position="169"/>
        <end position="186"/>
    </location>
</feature>
<comment type="caution">
    <text evidence="8">The sequence shown here is derived from an EMBL/GenBank/DDBJ whole genome shotgun (WGS) entry which is preliminary data.</text>
</comment>